<proteinExistence type="predicted"/>
<name>A0A9N9WYC5_9DIPT</name>
<accession>A0A9N9WYC5</accession>
<protein>
    <submittedName>
        <fullName evidence="2">Uncharacterized protein</fullName>
    </submittedName>
</protein>
<gene>
    <name evidence="2" type="ORF">CHIRRI_LOCUS13672</name>
</gene>
<dbReference type="EMBL" id="OU895880">
    <property type="protein sequence ID" value="CAG9810860.1"/>
    <property type="molecule type" value="Genomic_DNA"/>
</dbReference>
<feature type="signal peptide" evidence="1">
    <location>
        <begin position="1"/>
        <end position="19"/>
    </location>
</feature>
<sequence>MKLIFAILLTLLTISQCQAQQEPSKMSLNQAYQKIEKESTKSSGFNPKLEKFLKNLNLNCIKEKLKLSENGDKQLKDIEIMILVTKSITACSGHDASEFWKAFIEDNMPKGNFKMSAKDLQCVKLNYKHNNPESRLVSDFDVNSLTEAQIQACDEEIKEKDSHLEDGIARTIDGSDLKIITCGVLDVPKVKNILYKMSILANVNNSVLVNSEVEKLPEMFVQLVDKIFDCIIARLDAMP</sequence>
<organism evidence="2 3">
    <name type="scientific">Chironomus riparius</name>
    <dbReference type="NCBI Taxonomy" id="315576"/>
    <lineage>
        <taxon>Eukaryota</taxon>
        <taxon>Metazoa</taxon>
        <taxon>Ecdysozoa</taxon>
        <taxon>Arthropoda</taxon>
        <taxon>Hexapoda</taxon>
        <taxon>Insecta</taxon>
        <taxon>Pterygota</taxon>
        <taxon>Neoptera</taxon>
        <taxon>Endopterygota</taxon>
        <taxon>Diptera</taxon>
        <taxon>Nematocera</taxon>
        <taxon>Chironomoidea</taxon>
        <taxon>Chironomidae</taxon>
        <taxon>Chironominae</taxon>
        <taxon>Chironomus</taxon>
    </lineage>
</organism>
<keyword evidence="1" id="KW-0732">Signal</keyword>
<reference evidence="2" key="2">
    <citation type="submission" date="2022-10" db="EMBL/GenBank/DDBJ databases">
        <authorList>
            <consortium name="ENA_rothamsted_submissions"/>
            <consortium name="culmorum"/>
            <person name="King R."/>
        </authorList>
    </citation>
    <scope>NUCLEOTIDE SEQUENCE</scope>
</reference>
<keyword evidence="3" id="KW-1185">Reference proteome</keyword>
<dbReference type="Proteomes" id="UP001153620">
    <property type="component" value="Chromosome 4"/>
</dbReference>
<feature type="chain" id="PRO_5040188881" evidence="1">
    <location>
        <begin position="20"/>
        <end position="239"/>
    </location>
</feature>
<evidence type="ECO:0000256" key="1">
    <source>
        <dbReference type="SAM" id="SignalP"/>
    </source>
</evidence>
<reference evidence="2" key="1">
    <citation type="submission" date="2022-01" db="EMBL/GenBank/DDBJ databases">
        <authorList>
            <person name="King R."/>
        </authorList>
    </citation>
    <scope>NUCLEOTIDE SEQUENCE</scope>
</reference>
<evidence type="ECO:0000313" key="2">
    <source>
        <dbReference type="EMBL" id="CAG9810860.1"/>
    </source>
</evidence>
<evidence type="ECO:0000313" key="3">
    <source>
        <dbReference type="Proteomes" id="UP001153620"/>
    </source>
</evidence>
<dbReference type="AlphaFoldDB" id="A0A9N9WYC5"/>